<accession>A0A8X6G0Q5</accession>
<dbReference type="OrthoDB" id="10253869at2759"/>
<comment type="caution">
    <text evidence="3">The sequence shown here is derived from an EMBL/GenBank/DDBJ whole genome shotgun (WGS) entry which is preliminary data.</text>
</comment>
<dbReference type="PANTHER" id="PTHR42921:SF1">
    <property type="entry name" value="ACETOACETYL-COA SYNTHETASE"/>
    <property type="match status" value="1"/>
</dbReference>
<evidence type="ECO:0000256" key="1">
    <source>
        <dbReference type="SAM" id="Phobius"/>
    </source>
</evidence>
<reference evidence="3" key="1">
    <citation type="submission" date="2020-07" db="EMBL/GenBank/DDBJ databases">
        <title>Multicomponent nature underlies the extraordinary mechanical properties of spider dragline silk.</title>
        <authorList>
            <person name="Kono N."/>
            <person name="Nakamura H."/>
            <person name="Mori M."/>
            <person name="Yoshida Y."/>
            <person name="Ohtoshi R."/>
            <person name="Malay A.D."/>
            <person name="Moran D.A.P."/>
            <person name="Tomita M."/>
            <person name="Numata K."/>
            <person name="Arakawa K."/>
        </authorList>
    </citation>
    <scope>NUCLEOTIDE SEQUENCE</scope>
</reference>
<evidence type="ECO:0000259" key="2">
    <source>
        <dbReference type="Pfam" id="PF00501"/>
    </source>
</evidence>
<keyword evidence="4" id="KW-1185">Reference proteome</keyword>
<dbReference type="InterPro" id="IPR045851">
    <property type="entry name" value="AMP-bd_C_sf"/>
</dbReference>
<dbReference type="Pfam" id="PF00501">
    <property type="entry name" value="AMP-binding"/>
    <property type="match status" value="1"/>
</dbReference>
<gene>
    <name evidence="3" type="primary">aacs</name>
    <name evidence="3" type="ORF">TNCT_117581</name>
</gene>
<name>A0A8X6G0Q5_TRICU</name>
<protein>
    <submittedName>
        <fullName evidence="3">Acetoacetyl-CoA synthetase</fullName>
    </submittedName>
</protein>
<proteinExistence type="predicted"/>
<dbReference type="Gene3D" id="3.30.300.30">
    <property type="match status" value="1"/>
</dbReference>
<sequence length="556" mass="62267">MKTGNGILDCLWFTGATLNLAENILRVRENTIGLFYEDEIGNKGEMTFAEIFENVKLYAAAFRKMGLGIGDRIGGYISNIKEALFAFLAAVSIGAIWGAAMPYLGPGAVSKMMKVMNPKIIISVDYFHFDDEEYFPLENLPIVADDDFLQKGRTSEGTVPDMEFEQLQSNHPIMLNFTSGTTGNPKGVVHSAVAFLGFWRDFVFHLNLKSGDVAGWAVWVYTIPSLSLGVKQFLFNGSPIFKSGGRNLWDLIDKYKVTYIFMAAGDVDDMEDEDVFPGPNTNLEHLKIISLSGSPPKPRNYEFLLNRVKKDLFVGCMYGASEGMGTFSAYNLNMPAYACESQIPALGINLQVYDPEGNSIIGQRGEMVITTPTVTLPLFIWGDINNERLNEAYFSKYGTGVWCQNDEGCFNPETKGFSVFGRSDNVLKQFGERLSPDDIYLAIDHIEELQDYICVCQDNRNGLPRNILFVQLKEGCLFTTELKEEIEKSIQKEFSSVSVPEVILPVPDIPYNINRKRMESVVKKIVNTNCIPVTMNIVNPDCLQHFCNIPEIVNYD</sequence>
<dbReference type="AlphaFoldDB" id="A0A8X6G0Q5"/>
<dbReference type="Proteomes" id="UP000887116">
    <property type="component" value="Unassembled WGS sequence"/>
</dbReference>
<dbReference type="InterPro" id="IPR000873">
    <property type="entry name" value="AMP-dep_synth/lig_dom"/>
</dbReference>
<evidence type="ECO:0000313" key="3">
    <source>
        <dbReference type="EMBL" id="GFQ93727.1"/>
    </source>
</evidence>
<dbReference type="PROSITE" id="PS00455">
    <property type="entry name" value="AMP_BINDING"/>
    <property type="match status" value="1"/>
</dbReference>
<keyword evidence="1" id="KW-0472">Membrane</keyword>
<dbReference type="EMBL" id="BMAO01034060">
    <property type="protein sequence ID" value="GFQ93727.1"/>
    <property type="molecule type" value="Genomic_DNA"/>
</dbReference>
<dbReference type="SUPFAM" id="SSF56801">
    <property type="entry name" value="Acetyl-CoA synthetase-like"/>
    <property type="match status" value="1"/>
</dbReference>
<dbReference type="InterPro" id="IPR020845">
    <property type="entry name" value="AMP-binding_CS"/>
</dbReference>
<keyword evidence="1" id="KW-1133">Transmembrane helix</keyword>
<feature type="domain" description="AMP-dependent synthetase/ligase" evidence="2">
    <location>
        <begin position="42"/>
        <end position="375"/>
    </location>
</feature>
<dbReference type="GO" id="GO:0030729">
    <property type="term" value="F:acetoacetate-CoA ligase activity"/>
    <property type="evidence" value="ECO:0007669"/>
    <property type="project" value="TreeGrafter"/>
</dbReference>
<evidence type="ECO:0000313" key="4">
    <source>
        <dbReference type="Proteomes" id="UP000887116"/>
    </source>
</evidence>
<keyword evidence="1" id="KW-0812">Transmembrane</keyword>
<feature type="transmembrane region" description="Helical" evidence="1">
    <location>
        <begin position="83"/>
        <end position="104"/>
    </location>
</feature>
<dbReference type="Gene3D" id="3.40.50.12780">
    <property type="entry name" value="N-terminal domain of ligase-like"/>
    <property type="match status" value="1"/>
</dbReference>
<organism evidence="3 4">
    <name type="scientific">Trichonephila clavata</name>
    <name type="common">Joro spider</name>
    <name type="synonym">Nephila clavata</name>
    <dbReference type="NCBI Taxonomy" id="2740835"/>
    <lineage>
        <taxon>Eukaryota</taxon>
        <taxon>Metazoa</taxon>
        <taxon>Ecdysozoa</taxon>
        <taxon>Arthropoda</taxon>
        <taxon>Chelicerata</taxon>
        <taxon>Arachnida</taxon>
        <taxon>Araneae</taxon>
        <taxon>Araneomorphae</taxon>
        <taxon>Entelegynae</taxon>
        <taxon>Araneoidea</taxon>
        <taxon>Nephilidae</taxon>
        <taxon>Trichonephila</taxon>
    </lineage>
</organism>
<dbReference type="PANTHER" id="PTHR42921">
    <property type="entry name" value="ACETOACETYL-COA SYNTHETASE"/>
    <property type="match status" value="1"/>
</dbReference>
<dbReference type="InterPro" id="IPR042099">
    <property type="entry name" value="ANL_N_sf"/>
</dbReference>